<feature type="transmembrane region" description="Helical" evidence="11">
    <location>
        <begin position="96"/>
        <end position="114"/>
    </location>
</feature>
<dbReference type="GO" id="GO:0042910">
    <property type="term" value="F:xenobiotic transmembrane transporter activity"/>
    <property type="evidence" value="ECO:0007669"/>
    <property type="project" value="InterPro"/>
</dbReference>
<dbReference type="InterPro" id="IPR044644">
    <property type="entry name" value="DinF-like"/>
</dbReference>
<comment type="subcellular location">
    <subcellularLocation>
        <location evidence="1">Cell membrane</location>
        <topology evidence="1">Multi-pass membrane protein</topology>
    </subcellularLocation>
</comment>
<dbReference type="GO" id="GO:0015297">
    <property type="term" value="F:antiporter activity"/>
    <property type="evidence" value="ECO:0007669"/>
    <property type="project" value="UniProtKB-KW"/>
</dbReference>
<dbReference type="OrthoDB" id="5242355at2"/>
<accession>A0A0P7APB3</accession>
<feature type="transmembrane region" description="Helical" evidence="11">
    <location>
        <begin position="314"/>
        <end position="337"/>
    </location>
</feature>
<feature type="transmembrane region" description="Helical" evidence="11">
    <location>
        <begin position="271"/>
        <end position="293"/>
    </location>
</feature>
<evidence type="ECO:0000256" key="10">
    <source>
        <dbReference type="ARBA" id="ARBA00031636"/>
    </source>
</evidence>
<dbReference type="PIRSF" id="PIRSF006603">
    <property type="entry name" value="DinF"/>
    <property type="match status" value="1"/>
</dbReference>
<dbReference type="CDD" id="cd13136">
    <property type="entry name" value="MATE_DinF_like"/>
    <property type="match status" value="1"/>
</dbReference>
<feature type="transmembrane region" description="Helical" evidence="11">
    <location>
        <begin position="349"/>
        <end position="374"/>
    </location>
</feature>
<feature type="transmembrane region" description="Helical" evidence="11">
    <location>
        <begin position="134"/>
        <end position="155"/>
    </location>
</feature>
<feature type="transmembrane region" description="Helical" evidence="11">
    <location>
        <begin position="48"/>
        <end position="66"/>
    </location>
</feature>
<dbReference type="STRING" id="1300341.I595_2787"/>
<evidence type="ECO:0000256" key="9">
    <source>
        <dbReference type="ARBA" id="ARBA00023136"/>
    </source>
</evidence>
<evidence type="ECO:0000256" key="4">
    <source>
        <dbReference type="ARBA" id="ARBA00022449"/>
    </source>
</evidence>
<protein>
    <recommendedName>
        <fullName evidence="10">Multidrug-efflux transporter</fullName>
    </recommendedName>
</protein>
<dbReference type="AlphaFoldDB" id="A0A0P7APB3"/>
<keyword evidence="7 11" id="KW-1133">Transmembrane helix</keyword>
<dbReference type="RefSeq" id="WP_054559819.1">
    <property type="nucleotide sequence ID" value="NZ_LDJX01000006.1"/>
</dbReference>
<evidence type="ECO:0000256" key="7">
    <source>
        <dbReference type="ARBA" id="ARBA00022989"/>
    </source>
</evidence>
<dbReference type="GO" id="GO:0005886">
    <property type="term" value="C:plasma membrane"/>
    <property type="evidence" value="ECO:0007669"/>
    <property type="project" value="UniProtKB-SubCell"/>
</dbReference>
<proteinExistence type="inferred from homology"/>
<dbReference type="InterPro" id="IPR002528">
    <property type="entry name" value="MATE_fam"/>
</dbReference>
<evidence type="ECO:0000256" key="11">
    <source>
        <dbReference type="SAM" id="Phobius"/>
    </source>
</evidence>
<evidence type="ECO:0000313" key="13">
    <source>
        <dbReference type="Proteomes" id="UP000050280"/>
    </source>
</evidence>
<reference evidence="12 13" key="1">
    <citation type="submission" date="2015-09" db="EMBL/GenBank/DDBJ databases">
        <title>Genome sequence of the marine flavobacterium Croceitalea dokdonensis DOKDO 023 that contains proton- and sodium-pumping rhodopsins.</title>
        <authorList>
            <person name="Kwon S.-K."/>
            <person name="Lee H.K."/>
            <person name="Kwak M.-J."/>
            <person name="Kim J.F."/>
        </authorList>
    </citation>
    <scope>NUCLEOTIDE SEQUENCE [LARGE SCALE GENOMIC DNA]</scope>
    <source>
        <strain evidence="12 13">DOKDO 023</strain>
    </source>
</reference>
<organism evidence="12 13">
    <name type="scientific">Croceitalea dokdonensis DOKDO 023</name>
    <dbReference type="NCBI Taxonomy" id="1300341"/>
    <lineage>
        <taxon>Bacteria</taxon>
        <taxon>Pseudomonadati</taxon>
        <taxon>Bacteroidota</taxon>
        <taxon>Flavobacteriia</taxon>
        <taxon>Flavobacteriales</taxon>
        <taxon>Flavobacteriaceae</taxon>
        <taxon>Croceitalea</taxon>
    </lineage>
</organism>
<dbReference type="PATRIC" id="fig|1300341.3.peg.2944"/>
<evidence type="ECO:0000313" key="12">
    <source>
        <dbReference type="EMBL" id="KPM30810.1"/>
    </source>
</evidence>
<keyword evidence="6 11" id="KW-0812">Transmembrane</keyword>
<feature type="transmembrane region" description="Helical" evidence="11">
    <location>
        <begin position="238"/>
        <end position="259"/>
    </location>
</feature>
<keyword evidence="8" id="KW-0406">Ion transport</keyword>
<dbReference type="NCBIfam" id="TIGR00797">
    <property type="entry name" value="matE"/>
    <property type="match status" value="1"/>
</dbReference>
<feature type="transmembrane region" description="Helical" evidence="11">
    <location>
        <begin position="162"/>
        <end position="186"/>
    </location>
</feature>
<evidence type="ECO:0000256" key="8">
    <source>
        <dbReference type="ARBA" id="ARBA00023065"/>
    </source>
</evidence>
<dbReference type="EMBL" id="LDJX01000006">
    <property type="protein sequence ID" value="KPM30810.1"/>
    <property type="molecule type" value="Genomic_DNA"/>
</dbReference>
<keyword evidence="5" id="KW-1003">Cell membrane</keyword>
<feature type="transmembrane region" description="Helical" evidence="11">
    <location>
        <begin position="411"/>
        <end position="433"/>
    </location>
</feature>
<feature type="transmembrane region" description="Helical" evidence="11">
    <location>
        <begin position="198"/>
        <end position="217"/>
    </location>
</feature>
<evidence type="ECO:0000256" key="1">
    <source>
        <dbReference type="ARBA" id="ARBA00004651"/>
    </source>
</evidence>
<evidence type="ECO:0000256" key="2">
    <source>
        <dbReference type="ARBA" id="ARBA00010199"/>
    </source>
</evidence>
<dbReference type="Proteomes" id="UP000050280">
    <property type="component" value="Unassembled WGS sequence"/>
</dbReference>
<gene>
    <name evidence="12" type="ORF">I595_2787</name>
</gene>
<name>A0A0P7APB3_9FLAO</name>
<evidence type="ECO:0000256" key="3">
    <source>
        <dbReference type="ARBA" id="ARBA00022448"/>
    </source>
</evidence>
<dbReference type="InterPro" id="IPR048279">
    <property type="entry name" value="MdtK-like"/>
</dbReference>
<sequence>MISKTAVTFKNINRLAIPATISGIAEPILSITDTAIVGNIPVDGLESLAAAGIVGSFLSMLIWVLGQTRSAISAIISQYLGAGKIKEVEDLPAQAIFLNLLLSLVLLLGTIFIVEEIFMLFEASGKILEYCISYYSIRVWGFPLTLFTFAVFGIFRGLQNTFYPMIIAIVGAVLNIVLDFIMVYGIDGLVPAMYLEGAAWASLISQGVMAFLVFFLLNAKTDIKLKLRLPFNKELRRLIFMSLNLFVRALALNTALITAVREATALGDRFIGAHTIAINLWLFSAFFIDGYGAAGNSMGGKLLGEKDYKGLWELAKIIVLYGMAVSLFLMLIGLLFYHPLGRIFSNETIVLKTFYSIFFIVILGLPINTLAFVFDGLFKGLGEMKYLRNVLLSATFLGFLPALYLGKWAGLGFYAIWIAFVVWMAIRGGALVWKFRKKFKPLIQKG</sequence>
<dbReference type="InterPro" id="IPR050222">
    <property type="entry name" value="MATE_MdtK"/>
</dbReference>
<dbReference type="GO" id="GO:0006811">
    <property type="term" value="P:monoatomic ion transport"/>
    <property type="evidence" value="ECO:0007669"/>
    <property type="project" value="UniProtKB-KW"/>
</dbReference>
<comment type="caution">
    <text evidence="12">The sequence shown here is derived from an EMBL/GenBank/DDBJ whole genome shotgun (WGS) entry which is preliminary data.</text>
</comment>
<comment type="similarity">
    <text evidence="2">Belongs to the multi antimicrobial extrusion (MATE) (TC 2.A.66.1) family.</text>
</comment>
<keyword evidence="3" id="KW-0813">Transport</keyword>
<feature type="transmembrane region" description="Helical" evidence="11">
    <location>
        <begin position="386"/>
        <end position="405"/>
    </location>
</feature>
<keyword evidence="4" id="KW-0050">Antiport</keyword>
<dbReference type="PANTHER" id="PTHR43298">
    <property type="entry name" value="MULTIDRUG RESISTANCE PROTEIN NORM-RELATED"/>
    <property type="match status" value="1"/>
</dbReference>
<evidence type="ECO:0000256" key="5">
    <source>
        <dbReference type="ARBA" id="ARBA00022475"/>
    </source>
</evidence>
<keyword evidence="13" id="KW-1185">Reference proteome</keyword>
<dbReference type="PANTHER" id="PTHR43298:SF2">
    <property type="entry name" value="FMN_FAD EXPORTER YEEO-RELATED"/>
    <property type="match status" value="1"/>
</dbReference>
<keyword evidence="9 11" id="KW-0472">Membrane</keyword>
<evidence type="ECO:0000256" key="6">
    <source>
        <dbReference type="ARBA" id="ARBA00022692"/>
    </source>
</evidence>
<dbReference type="Pfam" id="PF01554">
    <property type="entry name" value="MatE"/>
    <property type="match status" value="2"/>
</dbReference>